<dbReference type="SUPFAM" id="SSF53067">
    <property type="entry name" value="Actin-like ATPase domain"/>
    <property type="match status" value="2"/>
</dbReference>
<name>A0ABY4PDX0_9LACO</name>
<dbReference type="InterPro" id="IPR000905">
    <property type="entry name" value="Gcp-like_dom"/>
</dbReference>
<gene>
    <name evidence="2" type="primary">tsaB</name>
    <name evidence="2" type="ORF">MOO47_01650</name>
</gene>
<dbReference type="NCBIfam" id="TIGR03725">
    <property type="entry name" value="T6A_YeaZ"/>
    <property type="match status" value="1"/>
</dbReference>
<dbReference type="EMBL" id="CP093365">
    <property type="protein sequence ID" value="UQS83921.1"/>
    <property type="molecule type" value="Genomic_DNA"/>
</dbReference>
<organism evidence="2 3">
    <name type="scientific">Bombilactobacillus thymidiniphilus</name>
    <dbReference type="NCBI Taxonomy" id="2923363"/>
    <lineage>
        <taxon>Bacteria</taxon>
        <taxon>Bacillati</taxon>
        <taxon>Bacillota</taxon>
        <taxon>Bacilli</taxon>
        <taxon>Lactobacillales</taxon>
        <taxon>Lactobacillaceae</taxon>
        <taxon>Bombilactobacillus</taxon>
    </lineage>
</organism>
<dbReference type="Gene3D" id="3.30.420.40">
    <property type="match status" value="2"/>
</dbReference>
<accession>A0ABY4PDX0</accession>
<dbReference type="PANTHER" id="PTHR11735">
    <property type="entry name" value="TRNA N6-ADENOSINE THREONYLCARBAMOYLTRANSFERASE"/>
    <property type="match status" value="1"/>
</dbReference>
<proteinExistence type="predicted"/>
<dbReference type="InterPro" id="IPR022496">
    <property type="entry name" value="T6A_TsaB"/>
</dbReference>
<dbReference type="RefSeq" id="WP_249513106.1">
    <property type="nucleotide sequence ID" value="NZ_CP093365.1"/>
</dbReference>
<evidence type="ECO:0000313" key="2">
    <source>
        <dbReference type="EMBL" id="UQS83921.1"/>
    </source>
</evidence>
<keyword evidence="2" id="KW-0012">Acyltransferase</keyword>
<keyword evidence="2" id="KW-0808">Transferase</keyword>
<reference evidence="2 3" key="1">
    <citation type="journal article" date="2022" name="Int. J. Syst. Evol. Microbiol.">
        <title>Apilactobacillus apisilvae sp. nov., Nicolia spurrieriana gen. nov. sp. nov., Bombilactobacillus folatiphilus sp. nov. and Bombilactobacillus thymidiniphilus sp. nov., four new lactic acid bacterial isolates from stingless bees Tetragonula carbonaria and Austroplebeia australis.</title>
        <authorList>
            <person name="Oliphant S.A."/>
            <person name="Watson-Haigh N.S."/>
            <person name="Sumby K.M."/>
            <person name="Gardner J."/>
            <person name="Groom S."/>
            <person name="Jiranek V."/>
        </authorList>
    </citation>
    <scope>NUCLEOTIDE SEQUENCE [LARGE SCALE GENOMIC DNA]</scope>
    <source>
        <strain evidence="2 3">SG4_A1</strain>
    </source>
</reference>
<dbReference type="Pfam" id="PF00814">
    <property type="entry name" value="TsaD"/>
    <property type="match status" value="1"/>
</dbReference>
<dbReference type="InterPro" id="IPR043129">
    <property type="entry name" value="ATPase_NBD"/>
</dbReference>
<dbReference type="PANTHER" id="PTHR11735:SF11">
    <property type="entry name" value="TRNA THREONYLCARBAMOYLADENOSINE BIOSYNTHESIS PROTEIN TSAB"/>
    <property type="match status" value="1"/>
</dbReference>
<protein>
    <submittedName>
        <fullName evidence="2">tRNA (Adenosine(37)-N6)-threonylcarbamoyltransferase complex dimerization subunit type 1 TsaB</fullName>
        <ecNumber evidence="2">2.3.1.234</ecNumber>
    </submittedName>
</protein>
<sequence>MNILAIDTSAAPLTIATAVDQKIIAQALDVGMKSHSVKLMPAIDTVVKQTGFKQSDIDRIIVAQGPGSFTGIRLAVTTAKMLAWTLDAQLVGVSSLAVLARNVRDFSGCIVPFFDARNGNVFAGVYQEDAAGDLQNVLQDSHIALLDLLAELQKLHQPLCFIGQGMDVYRNQILATYPDAKIVEDNIPTGQSLVDIGFKSPIVEDIDQFVPEYLRQTQAEMLWAQKQSTEVLKNNNYIQDV</sequence>
<keyword evidence="3" id="KW-1185">Reference proteome</keyword>
<dbReference type="Proteomes" id="UP000831947">
    <property type="component" value="Chromosome"/>
</dbReference>
<dbReference type="CDD" id="cd24032">
    <property type="entry name" value="ASKHA_NBD_TsaB"/>
    <property type="match status" value="1"/>
</dbReference>
<feature type="domain" description="Gcp-like" evidence="1">
    <location>
        <begin position="33"/>
        <end position="222"/>
    </location>
</feature>
<evidence type="ECO:0000259" key="1">
    <source>
        <dbReference type="Pfam" id="PF00814"/>
    </source>
</evidence>
<dbReference type="EC" id="2.3.1.234" evidence="2"/>
<evidence type="ECO:0000313" key="3">
    <source>
        <dbReference type="Proteomes" id="UP000831947"/>
    </source>
</evidence>
<dbReference type="GO" id="GO:0061711">
    <property type="term" value="F:tRNA N(6)-L-threonylcarbamoyladenine synthase activity"/>
    <property type="evidence" value="ECO:0007669"/>
    <property type="project" value="UniProtKB-EC"/>
</dbReference>